<organism evidence="2 3">
    <name type="scientific">Parelaphostrongylus tenuis</name>
    <name type="common">Meningeal worm</name>
    <dbReference type="NCBI Taxonomy" id="148309"/>
    <lineage>
        <taxon>Eukaryota</taxon>
        <taxon>Metazoa</taxon>
        <taxon>Ecdysozoa</taxon>
        <taxon>Nematoda</taxon>
        <taxon>Chromadorea</taxon>
        <taxon>Rhabditida</taxon>
        <taxon>Rhabditina</taxon>
        <taxon>Rhabditomorpha</taxon>
        <taxon>Strongyloidea</taxon>
        <taxon>Metastrongylidae</taxon>
        <taxon>Parelaphostrongylus</taxon>
    </lineage>
</organism>
<evidence type="ECO:0000256" key="1">
    <source>
        <dbReference type="SAM" id="MobiDB-lite"/>
    </source>
</evidence>
<sequence length="160" mass="17842">MSGNQLLWASQCSVCTKPLGKNNLSQKHVRSRNGHGDDPKAGQRRQSDSEKKAHLKEADLGGGDVNTTDYRRLSKVELVRSLLNPTLCHPSGKAWEKFRFARYTAGEQALLRKEKSEADRAVAGLVGHKNHKQNIAQRFSKSEHSIDLTLIIVVTKICLE</sequence>
<keyword evidence="3" id="KW-1185">Reference proteome</keyword>
<dbReference type="Proteomes" id="UP001196413">
    <property type="component" value="Unassembled WGS sequence"/>
</dbReference>
<feature type="compositionally biased region" description="Basic and acidic residues" evidence="1">
    <location>
        <begin position="34"/>
        <end position="59"/>
    </location>
</feature>
<protein>
    <submittedName>
        <fullName evidence="2">Uncharacterized protein</fullName>
    </submittedName>
</protein>
<gene>
    <name evidence="2" type="ORF">KIN20_004181</name>
</gene>
<feature type="region of interest" description="Disordered" evidence="1">
    <location>
        <begin position="18"/>
        <end position="66"/>
    </location>
</feature>
<accession>A0AAD5QGQ3</accession>
<evidence type="ECO:0000313" key="2">
    <source>
        <dbReference type="EMBL" id="KAJ1348789.1"/>
    </source>
</evidence>
<reference evidence="2" key="1">
    <citation type="submission" date="2021-06" db="EMBL/GenBank/DDBJ databases">
        <title>Parelaphostrongylus tenuis whole genome reference sequence.</title>
        <authorList>
            <person name="Garwood T.J."/>
            <person name="Larsen P.A."/>
            <person name="Fountain-Jones N.M."/>
            <person name="Garbe J.R."/>
            <person name="Macchietto M.G."/>
            <person name="Kania S.A."/>
            <person name="Gerhold R.W."/>
            <person name="Richards J.E."/>
            <person name="Wolf T.M."/>
        </authorList>
    </citation>
    <scope>NUCLEOTIDE SEQUENCE</scope>
    <source>
        <strain evidence="2">MNPRO001-30</strain>
        <tissue evidence="2">Meninges</tissue>
    </source>
</reference>
<proteinExistence type="predicted"/>
<name>A0AAD5QGQ3_PARTN</name>
<dbReference type="AlphaFoldDB" id="A0AAD5QGQ3"/>
<comment type="caution">
    <text evidence="2">The sequence shown here is derived from an EMBL/GenBank/DDBJ whole genome shotgun (WGS) entry which is preliminary data.</text>
</comment>
<dbReference type="EMBL" id="JAHQIW010000561">
    <property type="protein sequence ID" value="KAJ1348789.1"/>
    <property type="molecule type" value="Genomic_DNA"/>
</dbReference>
<evidence type="ECO:0000313" key="3">
    <source>
        <dbReference type="Proteomes" id="UP001196413"/>
    </source>
</evidence>